<accession>A0A6N8GJ01</accession>
<feature type="compositionally biased region" description="Basic residues" evidence="1">
    <location>
        <begin position="181"/>
        <end position="195"/>
    </location>
</feature>
<feature type="domain" description="GerMN" evidence="2">
    <location>
        <begin position="245"/>
        <end position="342"/>
    </location>
</feature>
<evidence type="ECO:0000259" key="2">
    <source>
        <dbReference type="SMART" id="SM00909"/>
    </source>
</evidence>
<reference evidence="3 4" key="1">
    <citation type="submission" date="2019-12" db="EMBL/GenBank/DDBJ databases">
        <authorList>
            <person name="Shi Y."/>
        </authorList>
    </citation>
    <scope>NUCLEOTIDE SEQUENCE [LARGE SCALE GENOMIC DNA]</scope>
    <source>
        <strain evidence="3 4">JCM 17929</strain>
    </source>
</reference>
<feature type="compositionally biased region" description="Low complexity" evidence="1">
    <location>
        <begin position="102"/>
        <end position="119"/>
    </location>
</feature>
<organism evidence="3 4">
    <name type="scientific">Kocuria sediminis</name>
    <dbReference type="NCBI Taxonomy" id="1038857"/>
    <lineage>
        <taxon>Bacteria</taxon>
        <taxon>Bacillati</taxon>
        <taxon>Actinomycetota</taxon>
        <taxon>Actinomycetes</taxon>
        <taxon>Micrococcales</taxon>
        <taxon>Micrococcaceae</taxon>
        <taxon>Kocuria</taxon>
    </lineage>
</organism>
<dbReference type="Proteomes" id="UP000436989">
    <property type="component" value="Unassembled WGS sequence"/>
</dbReference>
<sequence>MVSRSGKVMTVRAVSGCVVPGSVSVMGAARGAVLSLSRWVRLVGAGAAAGTVVRRRAPRGGRPCYQGTARLRRPGPPGRRFRFGIGHGGAAVPGVGPPAAVLEWSGPPAGGRVRPPAGRTGIPHRPRRDEVRVPPWPLTCSGPPPGAPAAARSRCPRHASSSWPGAPRGPGRRPTTPCPHPARRPPPRLRPRPARRAAPPAPRGGSSAVATTKVPVYWVGAADGEQRLFREFRDATEGPTAVDPIAAAAAMLTTAAPQDPGYRTLWSPADQVGSSTSPDGTITVDLPAEAFGTGLDEQDARLALQQLAHTVTATASSTGLLPQNAEPEVVVLVDGRAREEVFGSVRLDGPLRPDGSLEAPLWLLDPQEGPHPEGAVEISGRALEGVGDCRWAVRDEDGATVAGGAVGTTARDDGTVGFRTEVELTPGRYEVEVTGRDAEGRTVRDEDAVEVVPR</sequence>
<protein>
    <recommendedName>
        <fullName evidence="2">GerMN domain-containing protein</fullName>
    </recommendedName>
</protein>
<evidence type="ECO:0000256" key="1">
    <source>
        <dbReference type="SAM" id="MobiDB-lite"/>
    </source>
</evidence>
<feature type="region of interest" description="Disordered" evidence="1">
    <location>
        <begin position="102"/>
        <end position="208"/>
    </location>
</feature>
<proteinExistence type="predicted"/>
<feature type="compositionally biased region" description="Low complexity" evidence="1">
    <location>
        <begin position="148"/>
        <end position="166"/>
    </location>
</feature>
<evidence type="ECO:0000313" key="3">
    <source>
        <dbReference type="EMBL" id="MUN62719.1"/>
    </source>
</evidence>
<dbReference type="InterPro" id="IPR019606">
    <property type="entry name" value="GerMN"/>
</dbReference>
<dbReference type="EMBL" id="WOGU01000004">
    <property type="protein sequence ID" value="MUN62719.1"/>
    <property type="molecule type" value="Genomic_DNA"/>
</dbReference>
<dbReference type="SMART" id="SM00909">
    <property type="entry name" value="Germane"/>
    <property type="match status" value="1"/>
</dbReference>
<comment type="caution">
    <text evidence="3">The sequence shown here is derived from an EMBL/GenBank/DDBJ whole genome shotgun (WGS) entry which is preliminary data.</text>
</comment>
<feature type="compositionally biased region" description="Pro residues" evidence="1">
    <location>
        <begin position="134"/>
        <end position="147"/>
    </location>
</feature>
<evidence type="ECO:0000313" key="4">
    <source>
        <dbReference type="Proteomes" id="UP000436989"/>
    </source>
</evidence>
<gene>
    <name evidence="3" type="ORF">GMA12_06135</name>
</gene>
<dbReference type="Pfam" id="PF10646">
    <property type="entry name" value="Germane"/>
    <property type="match status" value="1"/>
</dbReference>
<keyword evidence="4" id="KW-1185">Reference proteome</keyword>
<dbReference type="AlphaFoldDB" id="A0A6N8GJ01"/>
<name>A0A6N8GJ01_9MICC</name>